<reference evidence="14" key="1">
    <citation type="submission" date="2019-03" db="EMBL/GenBank/DDBJ databases">
        <title>Long read genome sequence of the mycoparasitic Pythium oligandrum ATCC 38472 isolated from sugarbeet rhizosphere.</title>
        <authorList>
            <person name="Gaulin E."/>
        </authorList>
    </citation>
    <scope>NUCLEOTIDE SEQUENCE</scope>
    <source>
        <strain evidence="14">ATCC 38472_TT</strain>
    </source>
</reference>
<evidence type="ECO:0000256" key="9">
    <source>
        <dbReference type="ARBA" id="ARBA00023136"/>
    </source>
</evidence>
<keyword evidence="13" id="KW-0732">Signal</keyword>
<dbReference type="InterPro" id="IPR022751">
    <property type="entry name" value="Alpha_mannosyltransferase"/>
</dbReference>
<comment type="similarity">
    <text evidence="3">Belongs to the MNN1/MNT family.</text>
</comment>
<keyword evidence="5" id="KW-0812">Transmembrane</keyword>
<dbReference type="EMBL" id="SPLM01000076">
    <property type="protein sequence ID" value="TMW61350.1"/>
    <property type="molecule type" value="Genomic_DNA"/>
</dbReference>
<keyword evidence="11" id="KW-0175">Coiled coil</keyword>
<dbReference type="Pfam" id="PF11051">
    <property type="entry name" value="Mannosyl_trans3"/>
    <property type="match status" value="1"/>
</dbReference>
<evidence type="ECO:0000256" key="4">
    <source>
        <dbReference type="ARBA" id="ARBA00022679"/>
    </source>
</evidence>
<keyword evidence="8" id="KW-0333">Golgi apparatus</keyword>
<feature type="compositionally biased region" description="Acidic residues" evidence="12">
    <location>
        <begin position="43"/>
        <end position="59"/>
    </location>
</feature>
<dbReference type="GO" id="GO:0000139">
    <property type="term" value="C:Golgi membrane"/>
    <property type="evidence" value="ECO:0007669"/>
    <property type="project" value="UniProtKB-SubCell"/>
</dbReference>
<feature type="signal peptide" evidence="13">
    <location>
        <begin position="1"/>
        <end position="39"/>
    </location>
</feature>
<evidence type="ECO:0000256" key="11">
    <source>
        <dbReference type="SAM" id="Coils"/>
    </source>
</evidence>
<evidence type="ECO:0000256" key="2">
    <source>
        <dbReference type="ARBA" id="ARBA00004606"/>
    </source>
</evidence>
<evidence type="ECO:0000313" key="14">
    <source>
        <dbReference type="EMBL" id="TMW61350.1"/>
    </source>
</evidence>
<dbReference type="OrthoDB" id="430354at2759"/>
<evidence type="ECO:0000256" key="6">
    <source>
        <dbReference type="ARBA" id="ARBA00022968"/>
    </source>
</evidence>
<keyword evidence="4" id="KW-0808">Transferase</keyword>
<keyword evidence="9" id="KW-0472">Membrane</keyword>
<accession>A0A8K1FF78</accession>
<evidence type="ECO:0000313" key="15">
    <source>
        <dbReference type="Proteomes" id="UP000794436"/>
    </source>
</evidence>
<dbReference type="GO" id="GO:0000026">
    <property type="term" value="F:alpha-1,2-mannosyltransferase activity"/>
    <property type="evidence" value="ECO:0007669"/>
    <property type="project" value="TreeGrafter"/>
</dbReference>
<dbReference type="PANTHER" id="PTHR31646:SF1">
    <property type="entry name" value="ALPHA-1,2-MANNOSYLTRANSFERASE MNN2"/>
    <property type="match status" value="1"/>
</dbReference>
<evidence type="ECO:0000256" key="13">
    <source>
        <dbReference type="SAM" id="SignalP"/>
    </source>
</evidence>
<evidence type="ECO:0000256" key="3">
    <source>
        <dbReference type="ARBA" id="ARBA00009105"/>
    </source>
</evidence>
<protein>
    <submittedName>
        <fullName evidence="14">Uncharacterized protein</fullName>
    </submittedName>
</protein>
<dbReference type="AlphaFoldDB" id="A0A8K1FF78"/>
<keyword evidence="7" id="KW-1133">Transmembrane helix</keyword>
<evidence type="ECO:0000256" key="8">
    <source>
        <dbReference type="ARBA" id="ARBA00023034"/>
    </source>
</evidence>
<dbReference type="PANTHER" id="PTHR31646">
    <property type="entry name" value="ALPHA-1,2-MANNOSYLTRANSFERASE MNN2"/>
    <property type="match status" value="1"/>
</dbReference>
<keyword evidence="15" id="KW-1185">Reference proteome</keyword>
<dbReference type="GO" id="GO:0046354">
    <property type="term" value="P:mannan biosynthetic process"/>
    <property type="evidence" value="ECO:0007669"/>
    <property type="project" value="TreeGrafter"/>
</dbReference>
<organism evidence="14 15">
    <name type="scientific">Pythium oligandrum</name>
    <name type="common">Mycoparasitic fungus</name>
    <dbReference type="NCBI Taxonomy" id="41045"/>
    <lineage>
        <taxon>Eukaryota</taxon>
        <taxon>Sar</taxon>
        <taxon>Stramenopiles</taxon>
        <taxon>Oomycota</taxon>
        <taxon>Peronosporomycetes</taxon>
        <taxon>Pythiales</taxon>
        <taxon>Pythiaceae</taxon>
        <taxon>Pythium</taxon>
    </lineage>
</organism>
<dbReference type="Proteomes" id="UP000794436">
    <property type="component" value="Unassembled WGS sequence"/>
</dbReference>
<evidence type="ECO:0000256" key="1">
    <source>
        <dbReference type="ARBA" id="ARBA00004394"/>
    </source>
</evidence>
<comment type="subcellular location">
    <subcellularLocation>
        <location evidence="10">Endomembrane system</location>
        <topology evidence="10">Single-pass membrane protein</topology>
    </subcellularLocation>
    <subcellularLocation>
        <location evidence="1">Golgi apparatus membrane</location>
    </subcellularLocation>
    <subcellularLocation>
        <location evidence="2">Membrane</location>
        <topology evidence="2">Single-pass type II membrane protein</topology>
    </subcellularLocation>
</comment>
<proteinExistence type="inferred from homology"/>
<feature type="region of interest" description="Disordered" evidence="12">
    <location>
        <begin position="43"/>
        <end position="62"/>
    </location>
</feature>
<comment type="caution">
    <text evidence="14">The sequence shown here is derived from an EMBL/GenBank/DDBJ whole genome shotgun (WGS) entry which is preliminary data.</text>
</comment>
<evidence type="ECO:0000256" key="10">
    <source>
        <dbReference type="ARBA" id="ARBA00037847"/>
    </source>
</evidence>
<gene>
    <name evidence="14" type="ORF">Poli38472_012541</name>
</gene>
<sequence length="643" mass="72326">MRTMRARSLRWRGRRGLATLLLLIMVILSFALVSLPVRGEVETTDADDMDPSDEPDEPETTQGNMLVLSQNDLIEASVPSSSLPDLDGVDTTSVAYHRKEYERLKILRTNLLRDLVEKEALVHELEAQVKQAVLDIESEHTKLLKPMPSPRGIMRSLSCLGWKKTSQCQWTGRRNAALDQSCFALVPGGSAGYCEIKDDDTGDFYYVMRANCTSIPPNVMHWCQVAPQFANFPVEIEGIMALLEPPVRTTVTTRGIVMVVRSSQIERAFAHIQLLRSLGCMLPVELWYFKKERQSTFSGDLGAKAQEERESHEARIQLLGSKVQELNEAMGGAATVTTRVLDTASTQRQLPYAKIEAIAQSDFLEVLYIDVEAVTLKNPTYLFDREEFRSTGAIFWPDLFHPVTTQSNIQPASLLWEYLDMPFVDMFEQDSRQLLVHRGMAQKALRLLDLFVSNQPSIFEQLQLVDKDKDLFRLAWLRSKTAFHMVSVPPSVAGEPFPNAQDRFCGTTVVQHDLEGDMLFMHHIPTAFESQDLKHLLQFDWRSAPGNQAPPLSDAEIRELYVIHKYQLGGSLSSATTDPAETSAPKGPMCFGRERISSPGSHFSVTPWSSTPAATMLKRMDEFVRKTHQSFMAEALDAQVSPE</sequence>
<name>A0A8K1FF78_PYTOL</name>
<evidence type="ECO:0000256" key="7">
    <source>
        <dbReference type="ARBA" id="ARBA00022989"/>
    </source>
</evidence>
<feature type="coiled-coil region" evidence="11">
    <location>
        <begin position="108"/>
        <end position="135"/>
    </location>
</feature>
<evidence type="ECO:0000256" key="5">
    <source>
        <dbReference type="ARBA" id="ARBA00022692"/>
    </source>
</evidence>
<feature type="chain" id="PRO_5035462091" evidence="13">
    <location>
        <begin position="40"/>
        <end position="643"/>
    </location>
</feature>
<keyword evidence="6" id="KW-0735">Signal-anchor</keyword>
<evidence type="ECO:0000256" key="12">
    <source>
        <dbReference type="SAM" id="MobiDB-lite"/>
    </source>
</evidence>